<organism evidence="1 2">
    <name type="scientific">Vespula pensylvanica</name>
    <name type="common">Western yellow jacket</name>
    <name type="synonym">Wasp</name>
    <dbReference type="NCBI Taxonomy" id="30213"/>
    <lineage>
        <taxon>Eukaryota</taxon>
        <taxon>Metazoa</taxon>
        <taxon>Ecdysozoa</taxon>
        <taxon>Arthropoda</taxon>
        <taxon>Hexapoda</taxon>
        <taxon>Insecta</taxon>
        <taxon>Pterygota</taxon>
        <taxon>Neoptera</taxon>
        <taxon>Endopterygota</taxon>
        <taxon>Hymenoptera</taxon>
        <taxon>Apocrita</taxon>
        <taxon>Aculeata</taxon>
        <taxon>Vespoidea</taxon>
        <taxon>Vespidae</taxon>
        <taxon>Vespinae</taxon>
        <taxon>Vespula</taxon>
    </lineage>
</organism>
<sequence>MTTMTTITFLLTRGQRDFSEHTIRVVLSHGEVDYDRTISYARKIVLAQTITMAFQSRIKTDPMEIKAT</sequence>
<dbReference type="Proteomes" id="UP000600918">
    <property type="component" value="Unassembled WGS sequence"/>
</dbReference>
<proteinExistence type="predicted"/>
<name>A0A834JZS7_VESPE</name>
<keyword evidence="2" id="KW-1185">Reference proteome</keyword>
<dbReference type="EMBL" id="JACSDY010000020">
    <property type="protein sequence ID" value="KAF7397195.1"/>
    <property type="molecule type" value="Genomic_DNA"/>
</dbReference>
<reference evidence="1" key="1">
    <citation type="journal article" date="2020" name="G3 (Bethesda)">
        <title>High-Quality Assemblies for Three Invasive Social Wasps from the &lt;i&gt;Vespula&lt;/i&gt; Genus.</title>
        <authorList>
            <person name="Harrop T.W.R."/>
            <person name="Guhlin J."/>
            <person name="McLaughlin G.M."/>
            <person name="Permina E."/>
            <person name="Stockwell P."/>
            <person name="Gilligan J."/>
            <person name="Le Lec M.F."/>
            <person name="Gruber M.A.M."/>
            <person name="Quinn O."/>
            <person name="Lovegrove M."/>
            <person name="Duncan E.J."/>
            <person name="Remnant E.J."/>
            <person name="Van Eeckhoven J."/>
            <person name="Graham B."/>
            <person name="Knapp R.A."/>
            <person name="Langford K.W."/>
            <person name="Kronenberg Z."/>
            <person name="Press M.O."/>
            <person name="Eacker S.M."/>
            <person name="Wilson-Rankin E.E."/>
            <person name="Purcell J."/>
            <person name="Lester P.J."/>
            <person name="Dearden P.K."/>
        </authorList>
    </citation>
    <scope>NUCLEOTIDE SEQUENCE</scope>
    <source>
        <strain evidence="1">Volc-1</strain>
    </source>
</reference>
<protein>
    <submittedName>
        <fullName evidence="1">Uncharacterized protein</fullName>
    </submittedName>
</protein>
<comment type="caution">
    <text evidence="1">The sequence shown here is derived from an EMBL/GenBank/DDBJ whole genome shotgun (WGS) entry which is preliminary data.</text>
</comment>
<evidence type="ECO:0000313" key="2">
    <source>
        <dbReference type="Proteomes" id="UP000600918"/>
    </source>
</evidence>
<dbReference type="AlphaFoldDB" id="A0A834JZS7"/>
<accession>A0A834JZS7</accession>
<gene>
    <name evidence="1" type="ORF">H0235_016732</name>
</gene>
<evidence type="ECO:0000313" key="1">
    <source>
        <dbReference type="EMBL" id="KAF7397195.1"/>
    </source>
</evidence>